<dbReference type="PANTHER" id="PTHR32089:SF112">
    <property type="entry name" value="LYSOZYME-LIKE PROTEIN-RELATED"/>
    <property type="match status" value="1"/>
</dbReference>
<protein>
    <submittedName>
        <fullName evidence="6">Putative methyl-accepting chemotaxis sensory transducer</fullName>
    </submittedName>
</protein>
<accession>I0IQG2</accession>
<evidence type="ECO:0000256" key="3">
    <source>
        <dbReference type="SAM" id="Coils"/>
    </source>
</evidence>
<dbReference type="InterPro" id="IPR004089">
    <property type="entry name" value="MCPsignal_dom"/>
</dbReference>
<dbReference type="CDD" id="cd11386">
    <property type="entry name" value="MCP_signal"/>
    <property type="match status" value="1"/>
</dbReference>
<organism evidence="6 7">
    <name type="scientific">Leptospirillum ferrooxidans (strain C2-3)</name>
    <dbReference type="NCBI Taxonomy" id="1162668"/>
    <lineage>
        <taxon>Bacteria</taxon>
        <taxon>Pseudomonadati</taxon>
        <taxon>Nitrospirota</taxon>
        <taxon>Nitrospiria</taxon>
        <taxon>Nitrospirales</taxon>
        <taxon>Nitrospiraceae</taxon>
        <taxon>Leptospirillum</taxon>
    </lineage>
</organism>
<evidence type="ECO:0000259" key="5">
    <source>
        <dbReference type="PROSITE" id="PS50111"/>
    </source>
</evidence>
<evidence type="ECO:0000256" key="1">
    <source>
        <dbReference type="ARBA" id="ARBA00023224"/>
    </source>
</evidence>
<keyword evidence="7" id="KW-1185">Reference proteome</keyword>
<evidence type="ECO:0000256" key="2">
    <source>
        <dbReference type="PROSITE-ProRule" id="PRU00284"/>
    </source>
</evidence>
<dbReference type="OrthoDB" id="2489132at2"/>
<dbReference type="eggNOG" id="COG0840">
    <property type="taxonomic scope" value="Bacteria"/>
</dbReference>
<feature type="coiled-coil region" evidence="3">
    <location>
        <begin position="214"/>
        <end position="241"/>
    </location>
</feature>
<proteinExistence type="predicted"/>
<dbReference type="EMBL" id="AP012342">
    <property type="protein sequence ID" value="BAM07511.1"/>
    <property type="molecule type" value="Genomic_DNA"/>
</dbReference>
<reference evidence="6 7" key="1">
    <citation type="journal article" date="2012" name="J. Bacteriol.">
        <title>Complete Genome Sequence of Leptospirillum ferrooxidans Strain C2-3, Isolated from a Fresh Volcanic Ash Deposit on the Island of Miyake, Japan.</title>
        <authorList>
            <person name="Fujimura R."/>
            <person name="Sato Y."/>
            <person name="Nishizawa T."/>
            <person name="Oshima K."/>
            <person name="Kim S.-W."/>
            <person name="Hattori M."/>
            <person name="Kamijo T."/>
            <person name="Ohta H."/>
        </authorList>
    </citation>
    <scope>NUCLEOTIDE SEQUENCE [LARGE SCALE GENOMIC DNA]</scope>
    <source>
        <strain evidence="6 7">C2-3</strain>
    </source>
</reference>
<sequence>MGWFAKAPESEPPVQAGETNFGDGLMKDPLIAWEILDSLESLGIAISSSDMGSGISGNRIVYMNRSMKEIVRRMEPDLLKRFGISPSQVMGGSIHRFHKDPDLIRERLEKIRPGEIRRNAVIEIGEVSLLSTIQLISDPSSKRIVGYMTIFRDITSDRLHERTSVEAQEKSSVRLAQSMGILDSGIREIVETTGKVSDEAQKTRLEGEAGRNTLKDLLSQVREAEGAMKDLGEVVSELNARSRDIGMVVEVIDDIASQTNLLALNAAIESARAGTQGRGFAVVAEEVRKLAERTIGATKEIAATIKKSQNDTAQTVDLICRTLGTVAESQLKAEGVRTVFESIVSRATVLSDSLKSIVGVTETQFRSVTDVRHQVDQLVLELKKSIERVQTVKL</sequence>
<feature type="region of interest" description="Disordered" evidence="4">
    <location>
        <begin position="1"/>
        <end position="21"/>
    </location>
</feature>
<dbReference type="GO" id="GO:0016020">
    <property type="term" value="C:membrane"/>
    <property type="evidence" value="ECO:0007669"/>
    <property type="project" value="InterPro"/>
</dbReference>
<dbReference type="Pfam" id="PF00015">
    <property type="entry name" value="MCPsignal"/>
    <property type="match status" value="1"/>
</dbReference>
<evidence type="ECO:0000256" key="4">
    <source>
        <dbReference type="SAM" id="MobiDB-lite"/>
    </source>
</evidence>
<dbReference type="KEGG" id="lfc:LFE_1833"/>
<reference evidence="7" key="2">
    <citation type="submission" date="2012-03" db="EMBL/GenBank/DDBJ databases">
        <title>The complete genome sequence of the pioneer microbe on fresh volcanic deposit, Leptospirillum ferrooxidans strain C2-3.</title>
        <authorList>
            <person name="Fujimura R."/>
            <person name="Sato Y."/>
            <person name="Nishizawa T."/>
            <person name="Nanba K."/>
            <person name="Oshima K."/>
            <person name="Hattori M."/>
            <person name="Kamijo T."/>
            <person name="Ohta H."/>
        </authorList>
    </citation>
    <scope>NUCLEOTIDE SEQUENCE [LARGE SCALE GENOMIC DNA]</scope>
    <source>
        <strain evidence="7">C2-3</strain>
    </source>
</reference>
<dbReference type="RefSeq" id="WP_014449995.1">
    <property type="nucleotide sequence ID" value="NC_017094.1"/>
</dbReference>
<dbReference type="GO" id="GO:0007165">
    <property type="term" value="P:signal transduction"/>
    <property type="evidence" value="ECO:0007669"/>
    <property type="project" value="UniProtKB-KW"/>
</dbReference>
<dbReference type="CDD" id="cd00130">
    <property type="entry name" value="PAS"/>
    <property type="match status" value="1"/>
</dbReference>
<keyword evidence="1 2" id="KW-0807">Transducer</keyword>
<dbReference type="STRING" id="1162668.LFE_1833"/>
<dbReference type="SUPFAM" id="SSF58104">
    <property type="entry name" value="Methyl-accepting chemotaxis protein (MCP) signaling domain"/>
    <property type="match status" value="1"/>
</dbReference>
<dbReference type="Gene3D" id="1.10.287.950">
    <property type="entry name" value="Methyl-accepting chemotaxis protein"/>
    <property type="match status" value="1"/>
</dbReference>
<dbReference type="AlphaFoldDB" id="I0IQG2"/>
<evidence type="ECO:0000313" key="6">
    <source>
        <dbReference type="EMBL" id="BAM07511.1"/>
    </source>
</evidence>
<dbReference type="Proteomes" id="UP000007382">
    <property type="component" value="Chromosome"/>
</dbReference>
<keyword evidence="3" id="KW-0175">Coiled coil</keyword>
<dbReference type="PANTHER" id="PTHR32089">
    <property type="entry name" value="METHYL-ACCEPTING CHEMOTAXIS PROTEIN MCPB"/>
    <property type="match status" value="1"/>
</dbReference>
<name>I0IQG2_LEPFC</name>
<dbReference type="InterPro" id="IPR000014">
    <property type="entry name" value="PAS"/>
</dbReference>
<dbReference type="SMART" id="SM00283">
    <property type="entry name" value="MA"/>
    <property type="match status" value="1"/>
</dbReference>
<feature type="domain" description="Methyl-accepting transducer" evidence="5">
    <location>
        <begin position="163"/>
        <end position="379"/>
    </location>
</feature>
<gene>
    <name evidence="6" type="ordered locus">LFE_1833</name>
</gene>
<evidence type="ECO:0000313" key="7">
    <source>
        <dbReference type="Proteomes" id="UP000007382"/>
    </source>
</evidence>
<dbReference type="PATRIC" id="fig|1162668.3.peg.2181"/>
<dbReference type="Gene3D" id="3.30.450.20">
    <property type="entry name" value="PAS domain"/>
    <property type="match status" value="1"/>
</dbReference>
<dbReference type="PROSITE" id="PS50111">
    <property type="entry name" value="CHEMOTAXIS_TRANSDUC_2"/>
    <property type="match status" value="1"/>
</dbReference>
<dbReference type="HOGENOM" id="CLU_056522_0_0_0"/>